<evidence type="ECO:0000256" key="2">
    <source>
        <dbReference type="ARBA" id="ARBA00022692"/>
    </source>
</evidence>
<dbReference type="InterPro" id="IPR006603">
    <property type="entry name" value="PQ-loop_rpt"/>
</dbReference>
<keyword evidence="3 5" id="KW-1133">Transmembrane helix</keyword>
<dbReference type="STRING" id="1619044.UY92_C0006G0079"/>
<dbReference type="Proteomes" id="UP000033870">
    <property type="component" value="Unassembled WGS sequence"/>
</dbReference>
<organism evidence="6 7">
    <name type="scientific">Candidatus Magasanikbacteria bacterium GW2011_GWA2_56_11</name>
    <dbReference type="NCBI Taxonomy" id="1619044"/>
    <lineage>
        <taxon>Bacteria</taxon>
        <taxon>Candidatus Magasanikiibacteriota</taxon>
    </lineage>
</organism>
<evidence type="ECO:0000256" key="1">
    <source>
        <dbReference type="ARBA" id="ARBA00004141"/>
    </source>
</evidence>
<evidence type="ECO:0000313" key="7">
    <source>
        <dbReference type="Proteomes" id="UP000033870"/>
    </source>
</evidence>
<dbReference type="GO" id="GO:0016020">
    <property type="term" value="C:membrane"/>
    <property type="evidence" value="ECO:0007669"/>
    <property type="project" value="UniProtKB-SubCell"/>
</dbReference>
<dbReference type="Pfam" id="PF04193">
    <property type="entry name" value="PQ-loop"/>
    <property type="match status" value="1"/>
</dbReference>
<gene>
    <name evidence="6" type="ORF">UY92_C0006G0079</name>
</gene>
<comment type="subcellular location">
    <subcellularLocation>
        <location evidence="1">Membrane</location>
        <topology evidence="1">Multi-pass membrane protein</topology>
    </subcellularLocation>
</comment>
<name>A0A0G1YGE9_9BACT</name>
<evidence type="ECO:0000256" key="3">
    <source>
        <dbReference type="ARBA" id="ARBA00022989"/>
    </source>
</evidence>
<keyword evidence="2 5" id="KW-0812">Transmembrane</keyword>
<evidence type="ECO:0000256" key="4">
    <source>
        <dbReference type="ARBA" id="ARBA00023136"/>
    </source>
</evidence>
<comment type="caution">
    <text evidence="6">The sequence shown here is derived from an EMBL/GenBank/DDBJ whole genome shotgun (WGS) entry which is preliminary data.</text>
</comment>
<proteinExistence type="predicted"/>
<evidence type="ECO:0000256" key="5">
    <source>
        <dbReference type="SAM" id="Phobius"/>
    </source>
</evidence>
<feature type="transmembrane region" description="Helical" evidence="5">
    <location>
        <begin position="61"/>
        <end position="78"/>
    </location>
</feature>
<dbReference type="GO" id="GO:0051119">
    <property type="term" value="F:sugar transmembrane transporter activity"/>
    <property type="evidence" value="ECO:0007669"/>
    <property type="project" value="InterPro"/>
</dbReference>
<dbReference type="Gene3D" id="1.20.1280.290">
    <property type="match status" value="1"/>
</dbReference>
<dbReference type="InterPro" id="IPR047662">
    <property type="entry name" value="SemiSWEET"/>
</dbReference>
<accession>A0A0G1YGE9</accession>
<dbReference type="NCBIfam" id="NF037968">
    <property type="entry name" value="SemiSWEET_2"/>
    <property type="match status" value="1"/>
</dbReference>
<sequence>MMVDWLGYFAGSLVVLSLIPQIVKSWKTKSAGDLSLPRYVMYMIGVALWVTYGFLVDNGPIAYMNGVAFVLALCVVYLKIKYGLSASRSVPPNREERR</sequence>
<feature type="transmembrane region" description="Helical" evidence="5">
    <location>
        <begin position="35"/>
        <end position="55"/>
    </location>
</feature>
<protein>
    <submittedName>
        <fullName evidence="6">MtN3/saliva-related transmembrane protein, conserved region</fullName>
    </submittedName>
</protein>
<evidence type="ECO:0000313" key="6">
    <source>
        <dbReference type="EMBL" id="KKW42518.1"/>
    </source>
</evidence>
<dbReference type="EMBL" id="LCRX01000006">
    <property type="protein sequence ID" value="KKW42518.1"/>
    <property type="molecule type" value="Genomic_DNA"/>
</dbReference>
<keyword evidence="4 5" id="KW-0472">Membrane</keyword>
<reference evidence="6 7" key="1">
    <citation type="journal article" date="2015" name="Nature">
        <title>rRNA introns, odd ribosomes, and small enigmatic genomes across a large radiation of phyla.</title>
        <authorList>
            <person name="Brown C.T."/>
            <person name="Hug L.A."/>
            <person name="Thomas B.C."/>
            <person name="Sharon I."/>
            <person name="Castelle C.J."/>
            <person name="Singh A."/>
            <person name="Wilkins M.J."/>
            <person name="Williams K.H."/>
            <person name="Banfield J.F."/>
        </authorList>
    </citation>
    <scope>NUCLEOTIDE SEQUENCE [LARGE SCALE GENOMIC DNA]</scope>
</reference>
<dbReference type="AlphaFoldDB" id="A0A0G1YGE9"/>
<feature type="transmembrane region" description="Helical" evidence="5">
    <location>
        <begin position="6"/>
        <end position="23"/>
    </location>
</feature>